<evidence type="ECO:0000313" key="2">
    <source>
        <dbReference type="EMBL" id="MDE5418627.1"/>
    </source>
</evidence>
<feature type="signal peptide" evidence="1">
    <location>
        <begin position="1"/>
        <end position="18"/>
    </location>
</feature>
<gene>
    <name evidence="2" type="ORF">L3049_11470</name>
</gene>
<accession>A0ABT5VT87</accession>
<dbReference type="RefSeq" id="WP_275109953.1">
    <property type="nucleotide sequence ID" value="NZ_JAKJSC010000001.1"/>
</dbReference>
<evidence type="ECO:0000313" key="3">
    <source>
        <dbReference type="Proteomes" id="UP001528920"/>
    </source>
</evidence>
<reference evidence="2 3" key="1">
    <citation type="submission" date="2022-01" db="EMBL/GenBank/DDBJ databases">
        <title>Labilibaculum sp. nov, a marine bacterium isolated from Antarctica.</title>
        <authorList>
            <person name="Dai W."/>
        </authorList>
    </citation>
    <scope>NUCLEOTIDE SEQUENCE [LARGE SCALE GENOMIC DNA]</scope>
    <source>
        <strain evidence="2 3">DW002</strain>
    </source>
</reference>
<keyword evidence="1" id="KW-0732">Signal</keyword>
<evidence type="ECO:0000256" key="1">
    <source>
        <dbReference type="SAM" id="SignalP"/>
    </source>
</evidence>
<dbReference type="Proteomes" id="UP001528920">
    <property type="component" value="Unassembled WGS sequence"/>
</dbReference>
<comment type="caution">
    <text evidence="2">The sequence shown here is derived from an EMBL/GenBank/DDBJ whole genome shotgun (WGS) entry which is preliminary data.</text>
</comment>
<protein>
    <submittedName>
        <fullName evidence="2">Uncharacterized protein</fullName>
    </submittedName>
</protein>
<dbReference type="EMBL" id="JAKJSC010000001">
    <property type="protein sequence ID" value="MDE5418627.1"/>
    <property type="molecule type" value="Genomic_DNA"/>
</dbReference>
<organism evidence="2 3">
    <name type="scientific">Paralabilibaculum antarcticum</name>
    <dbReference type="NCBI Taxonomy" id="2912572"/>
    <lineage>
        <taxon>Bacteria</taxon>
        <taxon>Pseudomonadati</taxon>
        <taxon>Bacteroidota</taxon>
        <taxon>Bacteroidia</taxon>
        <taxon>Marinilabiliales</taxon>
        <taxon>Marinifilaceae</taxon>
        <taxon>Paralabilibaculum</taxon>
    </lineage>
</organism>
<keyword evidence="3" id="KW-1185">Reference proteome</keyword>
<name>A0ABT5VT87_9BACT</name>
<sequence length="148" mass="16195">MKKSILIFFVLASLTLSAQNTKVEVLKEFLKGSIELSASNIDLGQPINTVNELAAAKADKVIELTKENISETLAEAKNYKTCIITVGVHTIIKVTDFDDCSPSGAWGACMPMGKGYIQKAGVLNEVQDYIKNIIGRPATQERKVFLFK</sequence>
<proteinExistence type="predicted"/>
<feature type="chain" id="PRO_5047216596" evidence="1">
    <location>
        <begin position="19"/>
        <end position="148"/>
    </location>
</feature>